<proteinExistence type="predicted"/>
<dbReference type="Gene3D" id="3.30.1360.60">
    <property type="entry name" value="Glucose permease domain IIB"/>
    <property type="match status" value="1"/>
</dbReference>
<sequence>MKKGVCTMTNVAIANNKELASKIVELVGGKDNIKSATNCMTRV</sequence>
<feature type="active site" description="Phosphocysteine intermediate; for EIIB activity" evidence="6">
    <location>
        <position position="39"/>
    </location>
</feature>
<dbReference type="Proteomes" id="UP000199568">
    <property type="component" value="Unassembled WGS sequence"/>
</dbReference>
<feature type="domain" description="PTS EIIB type-1" evidence="7">
    <location>
        <begin position="17"/>
        <end position="43"/>
    </location>
</feature>
<keyword evidence="5" id="KW-0418">Kinase</keyword>
<evidence type="ECO:0000256" key="4">
    <source>
        <dbReference type="ARBA" id="ARBA00022683"/>
    </source>
</evidence>
<dbReference type="SUPFAM" id="SSF55604">
    <property type="entry name" value="Glucose permease domain IIB"/>
    <property type="match status" value="1"/>
</dbReference>
<keyword evidence="9" id="KW-1185">Reference proteome</keyword>
<dbReference type="PROSITE" id="PS51098">
    <property type="entry name" value="PTS_EIIB_TYPE_1"/>
    <property type="match status" value="1"/>
</dbReference>
<dbReference type="EMBL" id="FOHU01000003">
    <property type="protein sequence ID" value="SES97109.1"/>
    <property type="molecule type" value="Genomic_DNA"/>
</dbReference>
<keyword evidence="2" id="KW-0762">Sugar transport</keyword>
<dbReference type="AlphaFoldDB" id="A0A1I0ATN3"/>
<dbReference type="GO" id="GO:0008982">
    <property type="term" value="F:protein-N(PI)-phosphohistidine-sugar phosphotransferase activity"/>
    <property type="evidence" value="ECO:0007669"/>
    <property type="project" value="InterPro"/>
</dbReference>
<evidence type="ECO:0000256" key="5">
    <source>
        <dbReference type="ARBA" id="ARBA00022777"/>
    </source>
</evidence>
<name>A0A1I0ATN3_9FIRM</name>
<gene>
    <name evidence="8" type="ORF">SAMN05660297_01053</name>
</gene>
<evidence type="ECO:0000256" key="3">
    <source>
        <dbReference type="ARBA" id="ARBA00022679"/>
    </source>
</evidence>
<reference evidence="8 9" key="1">
    <citation type="submission" date="2016-10" db="EMBL/GenBank/DDBJ databases">
        <authorList>
            <person name="de Groot N.N."/>
        </authorList>
    </citation>
    <scope>NUCLEOTIDE SEQUENCE [LARGE SCALE GENOMIC DNA]</scope>
    <source>
        <strain evidence="8 9">DSM 18979</strain>
    </source>
</reference>
<accession>A0A1I0ATN3</accession>
<dbReference type="GO" id="GO:0016301">
    <property type="term" value="F:kinase activity"/>
    <property type="evidence" value="ECO:0007669"/>
    <property type="project" value="UniProtKB-KW"/>
</dbReference>
<dbReference type="Pfam" id="PF00367">
    <property type="entry name" value="PTS_EIIB"/>
    <property type="match status" value="1"/>
</dbReference>
<dbReference type="InterPro" id="IPR001996">
    <property type="entry name" value="PTS_IIB_1"/>
</dbReference>
<evidence type="ECO:0000256" key="1">
    <source>
        <dbReference type="ARBA" id="ARBA00022448"/>
    </source>
</evidence>
<evidence type="ECO:0000313" key="9">
    <source>
        <dbReference type="Proteomes" id="UP000199568"/>
    </source>
</evidence>
<keyword evidence="1" id="KW-0813">Transport</keyword>
<evidence type="ECO:0000256" key="2">
    <source>
        <dbReference type="ARBA" id="ARBA00022597"/>
    </source>
</evidence>
<keyword evidence="4" id="KW-0598">Phosphotransferase system</keyword>
<dbReference type="InterPro" id="IPR018113">
    <property type="entry name" value="PTrfase_EIIB_Cys"/>
</dbReference>
<dbReference type="GO" id="GO:0009401">
    <property type="term" value="P:phosphoenolpyruvate-dependent sugar phosphotransferase system"/>
    <property type="evidence" value="ECO:0007669"/>
    <property type="project" value="UniProtKB-KW"/>
</dbReference>
<evidence type="ECO:0000313" key="8">
    <source>
        <dbReference type="EMBL" id="SES97109.1"/>
    </source>
</evidence>
<dbReference type="STRING" id="426128.SAMN05660297_01053"/>
<protein>
    <submittedName>
        <fullName evidence="8">Phosphotransferase system, EIIB</fullName>
    </submittedName>
</protein>
<evidence type="ECO:0000256" key="6">
    <source>
        <dbReference type="PROSITE-ProRule" id="PRU00421"/>
    </source>
</evidence>
<keyword evidence="3 8" id="KW-0808">Transferase</keyword>
<organism evidence="8 9">
    <name type="scientific">Natronincola peptidivorans</name>
    <dbReference type="NCBI Taxonomy" id="426128"/>
    <lineage>
        <taxon>Bacteria</taxon>
        <taxon>Bacillati</taxon>
        <taxon>Bacillota</taxon>
        <taxon>Clostridia</taxon>
        <taxon>Peptostreptococcales</taxon>
        <taxon>Natronincolaceae</taxon>
        <taxon>Natronincola</taxon>
    </lineage>
</organism>
<evidence type="ECO:0000259" key="7">
    <source>
        <dbReference type="PROSITE" id="PS51098"/>
    </source>
</evidence>
<dbReference type="InterPro" id="IPR036878">
    <property type="entry name" value="Glu_permease_IIB"/>
</dbReference>